<comment type="caution">
    <text evidence="4">Lacks conserved residue(s) required for the propagation of feature annotation.</text>
</comment>
<sequence>MPQSTTTIFLFGDQTDSWAEGIDQLYKQAASMPWLKSFLDKLADVINEEIKTSMVDRALQDSLGHFSSLQELGERYRHSDDDFGMARALLLHTVRAGFLLQWVKQEPEIIGPHARSEWLGISGGLISLSALAISQDFETLCNACLEVARVLVRLCKLMSVRSRAVEDHPGVWGWAVLGISADELRTALDQFQQSVGVPSIKRAKVGVAGAGWNTVIGPPSVLKLFIKQCPIVRTLPKSPLEIKTLQHTLNSSHADVEYIVGDNSALLGRPLSCPSHALWGMDDPRAPYASFGDLLRDVCSQVLSRPLDVTQAVGKLGAKLDGVDKVRIVQLGSSTHASYLANVFKAEGRDVSVEDETSLLHAVDKGMASSLPGRIAIVGMSARGPGSDNVDEFWDLIMSKQDLCTEVPKDRFDVDEYYCPEHGRGDKRCTMTTRYGCFMNKPGNFDSRFFHISPREAMLMDPGHRQFLMCTYEALEMAGYSDGQTKSIDPHRIGAFLGHKSGVLSDTGNCKPFRDDADGYCRGDFVGAVVLKRLEDAIAHNDNILAVVASSGRNHSGNSTSITTSDAGAQERLFQKVMRNAQVSPDDISYVEMHGTGTPVGDPAEMLAVANTFKHRRPIEGPLRVGGVKANFGHSEAAAGMAELLKCIMMFQKDVIPPQAGMPHALNPRFPSLSEHNIEIPSDPRPFNKTHKPRHILLNNFDAAGGNACMVLEDYRPVSKEQAAPDPRQSHVIVTSAKAPAAYQANKRKLVEWLRTNPAARIEDIAYTTTARRMHHPLRFACTAATTQELINKLAASELTAQSSSSSQGSPIVFVFTGQGSHYSGMGSELYRTSPAFREAVDLCVSICHEHGFPPFLDLITDKSAEMPAKTTVQTQLAVLTLEIGLAAFWTSAGLHPSMAMGHSLGEYAALYVSGVLSMADALYLVGHRALLLLERCEADTCAMLSVSMSVTDIQKFLRSRPQYSTCGVACINSPTATVISGDANDIALLQADLTAISKHSKALTVPYGFHSFQMDPMLADYISLAEGVTYSAPNIPVASTLLGSIVDTAGTFSARYLAQQTRQTVDFVGSLNAVKSKLNDPIWLELGPSAVCGSFVRSTLYHSSPTKGIMSTLEAPGRESAWGSISKCLAVAYIHGVAIDWLSFHAPYKGVLKMLTLPSYAWDLKDYWVTYTDVSDEQASSLSTTKPVQQQITSTCAQYVVQESSSPSGIQVTFRASLADPGLSALVEGHRMQDQPICPGSVFCEAAIAAATYVLQSNGRKEDAQPQKLAIRNPIMSRPLTKHLVGSDGELITTVSMKGSPSNEIHVTWKASLLERGPSYDLGSCTLTVCNSIENLQDSWDRISYFIKARMDEIIRSAKDGRGHRFRPDIFYALFGASVQYDSQYKGLKEAFVSDDFSESAAELILQKDPPDTRFVASPYWGEISANLAGFTVNANPQNQLDASGTSFINSGFDSFEQTVAFKPERSYFTYVRVSQVDKDTKSCDVFIFDSEYRLMAQISALKFRRISNDILGQILSGKSRTSGARINKGPKVAQKQEAPKVASKAIEPSPEVKETAAPASNEAFEVMLESIAKETGIDVLELTDDVAPAELGVDSIMAIEVTATVSNATGLELLPSFLVEHPTIGELRRALQSMSSPTTFSSDLTPPESGTSSPQKSISSVETSDLDDTFVVLKEPTIPTHPEVDHSPEPKAEEQITVVDDSSPGPRVRMILLKDGASMTDAPPFFIIADGTGSIGSYIHLPAHIKSGMRIYGVDSPYLRCPTRLTTDVGIPGIAKLIVEVLVKKQPKGIPFWIGGFSGGAMIAYEVCRQLSAAGHSVEGLLLIDMCSPRNEKVAVKGDLGLAMFDAISRRDDSGVWKMTDNTHRHLQALFASVAVYNPPPLRSTERPPVKYTAVIWARKGMIGRAAGDPQLLQVLAEQGIPTEAYPGFMEDPRLGAVGWSLADKTDADLGPNGWDRYVGSDRLLCSSINGDHLDLPTPDFAHLLGEAMERAFDHFRAA</sequence>
<dbReference type="SUPFAM" id="SSF53901">
    <property type="entry name" value="Thiolase-like"/>
    <property type="match status" value="2"/>
</dbReference>
<dbReference type="Pfam" id="PF00109">
    <property type="entry name" value="ketoacyl-synt"/>
    <property type="match status" value="1"/>
</dbReference>
<feature type="region of interest" description="N-terminal hotdog fold" evidence="4">
    <location>
        <begin position="1198"/>
        <end position="1341"/>
    </location>
</feature>
<dbReference type="Pfam" id="PF00975">
    <property type="entry name" value="Thioesterase"/>
    <property type="match status" value="1"/>
</dbReference>
<dbReference type="InterPro" id="IPR014030">
    <property type="entry name" value="Ketoacyl_synth_N"/>
</dbReference>
<dbReference type="Gene3D" id="1.10.1200.10">
    <property type="entry name" value="ACP-like"/>
    <property type="match status" value="1"/>
</dbReference>
<dbReference type="InterPro" id="IPR001227">
    <property type="entry name" value="Ac_transferase_dom_sf"/>
</dbReference>
<feature type="domain" description="Ketosynthase family 3 (KS3)" evidence="7">
    <location>
        <begin position="372"/>
        <end position="714"/>
    </location>
</feature>
<dbReference type="InterPro" id="IPR050091">
    <property type="entry name" value="PKS_NRPS_Biosynth_Enz"/>
</dbReference>
<dbReference type="PROSITE" id="PS00012">
    <property type="entry name" value="PHOSPHOPANTETHEINE"/>
    <property type="match status" value="1"/>
</dbReference>
<evidence type="ECO:0000259" key="6">
    <source>
        <dbReference type="PROSITE" id="PS50075"/>
    </source>
</evidence>
<dbReference type="Pfam" id="PF16073">
    <property type="entry name" value="SAT"/>
    <property type="match status" value="1"/>
</dbReference>
<dbReference type="Gene3D" id="3.40.366.10">
    <property type="entry name" value="Malonyl-Coenzyme A Acyl Carrier Protein, domain 2"/>
    <property type="match status" value="1"/>
</dbReference>
<feature type="compositionally biased region" description="Polar residues" evidence="5">
    <location>
        <begin position="1634"/>
        <end position="1665"/>
    </location>
</feature>
<dbReference type="EMBL" id="ML739207">
    <property type="protein sequence ID" value="KAE8350732.1"/>
    <property type="molecule type" value="Genomic_DNA"/>
</dbReference>
<dbReference type="InterPro" id="IPR020841">
    <property type="entry name" value="PKS_Beta-ketoAc_synthase_dom"/>
</dbReference>
<dbReference type="GO" id="GO:0044550">
    <property type="term" value="P:secondary metabolite biosynthetic process"/>
    <property type="evidence" value="ECO:0007669"/>
    <property type="project" value="UniProtKB-ARBA"/>
</dbReference>
<dbReference type="SUPFAM" id="SSF47336">
    <property type="entry name" value="ACP-like"/>
    <property type="match status" value="1"/>
</dbReference>
<dbReference type="InterPro" id="IPR006162">
    <property type="entry name" value="Ppantetheine_attach_site"/>
</dbReference>
<feature type="domain" description="PKS/mFAS DH" evidence="8">
    <location>
        <begin position="1198"/>
        <end position="1514"/>
    </location>
</feature>
<dbReference type="InterPro" id="IPR032088">
    <property type="entry name" value="SAT"/>
</dbReference>
<dbReference type="SUPFAM" id="SSF53474">
    <property type="entry name" value="alpha/beta-Hydrolases"/>
    <property type="match status" value="1"/>
</dbReference>
<dbReference type="InterPro" id="IPR001031">
    <property type="entry name" value="Thioesterase"/>
</dbReference>
<name>A0A5N6YZC5_9EURO</name>
<dbReference type="OrthoDB" id="329835at2759"/>
<evidence type="ECO:0000256" key="3">
    <source>
        <dbReference type="ARBA" id="ARBA00022679"/>
    </source>
</evidence>
<evidence type="ECO:0000313" key="10">
    <source>
        <dbReference type="Proteomes" id="UP000327118"/>
    </source>
</evidence>
<accession>A0A5N6YZC5</accession>
<feature type="region of interest" description="C-terminal hotdog fold" evidence="4">
    <location>
        <begin position="1364"/>
        <end position="1514"/>
    </location>
</feature>
<evidence type="ECO:0000256" key="5">
    <source>
        <dbReference type="SAM" id="MobiDB-lite"/>
    </source>
</evidence>
<evidence type="ECO:0000313" key="9">
    <source>
        <dbReference type="EMBL" id="KAE8350732.1"/>
    </source>
</evidence>
<dbReference type="InterPro" id="IPR016039">
    <property type="entry name" value="Thiolase-like"/>
</dbReference>
<dbReference type="Gene3D" id="3.30.70.3290">
    <property type="match status" value="1"/>
</dbReference>
<feature type="region of interest" description="Disordered" evidence="5">
    <location>
        <begin position="1633"/>
        <end position="1665"/>
    </location>
</feature>
<feature type="region of interest" description="Disordered" evidence="5">
    <location>
        <begin position="1678"/>
        <end position="1698"/>
    </location>
</feature>
<dbReference type="InterPro" id="IPR030918">
    <property type="entry name" value="PT_fungal_PKS"/>
</dbReference>
<dbReference type="SUPFAM" id="SSF55048">
    <property type="entry name" value="Probable ACP-binding domain of malonyl-CoA ACP transacylase"/>
    <property type="match status" value="1"/>
</dbReference>
<reference evidence="10" key="1">
    <citation type="submission" date="2019-04" db="EMBL/GenBank/DDBJ databases">
        <title>Friends and foes A comparative genomics studyof 23 Aspergillus species from section Flavi.</title>
        <authorList>
            <consortium name="DOE Joint Genome Institute"/>
            <person name="Kjaerbolling I."/>
            <person name="Vesth T."/>
            <person name="Frisvad J.C."/>
            <person name="Nybo J.L."/>
            <person name="Theobald S."/>
            <person name="Kildgaard S."/>
            <person name="Isbrandt T."/>
            <person name="Kuo A."/>
            <person name="Sato A."/>
            <person name="Lyhne E.K."/>
            <person name="Kogle M.E."/>
            <person name="Wiebenga A."/>
            <person name="Kun R.S."/>
            <person name="Lubbers R.J."/>
            <person name="Makela M.R."/>
            <person name="Barry K."/>
            <person name="Chovatia M."/>
            <person name="Clum A."/>
            <person name="Daum C."/>
            <person name="Haridas S."/>
            <person name="He G."/>
            <person name="LaButti K."/>
            <person name="Lipzen A."/>
            <person name="Mondo S."/>
            <person name="Riley R."/>
            <person name="Salamov A."/>
            <person name="Simmons B.A."/>
            <person name="Magnuson J.K."/>
            <person name="Henrissat B."/>
            <person name="Mortensen U.H."/>
            <person name="Larsen T.O."/>
            <person name="Devries R.P."/>
            <person name="Grigoriev I.V."/>
            <person name="Machida M."/>
            <person name="Baker S.E."/>
            <person name="Andersen M.R."/>
        </authorList>
    </citation>
    <scope>NUCLEOTIDE SEQUENCE [LARGE SCALE GENOMIC DNA]</scope>
    <source>
        <strain evidence="10">CBS 553.77</strain>
    </source>
</reference>
<dbReference type="GO" id="GO:0006633">
    <property type="term" value="P:fatty acid biosynthetic process"/>
    <property type="evidence" value="ECO:0007669"/>
    <property type="project" value="TreeGrafter"/>
</dbReference>
<dbReference type="Proteomes" id="UP000327118">
    <property type="component" value="Unassembled WGS sequence"/>
</dbReference>
<feature type="domain" description="Carrier" evidence="6">
    <location>
        <begin position="1560"/>
        <end position="1637"/>
    </location>
</feature>
<dbReference type="Gene3D" id="3.40.50.1820">
    <property type="entry name" value="alpha/beta hydrolase"/>
    <property type="match status" value="1"/>
</dbReference>
<dbReference type="SMART" id="SM00825">
    <property type="entry name" value="PKS_KS"/>
    <property type="match status" value="1"/>
</dbReference>
<dbReference type="InterPro" id="IPR014043">
    <property type="entry name" value="Acyl_transferase_dom"/>
</dbReference>
<dbReference type="InterPro" id="IPR016036">
    <property type="entry name" value="Malonyl_transacylase_ACP-bd"/>
</dbReference>
<dbReference type="Pfam" id="PF00698">
    <property type="entry name" value="Acyl_transf_1"/>
    <property type="match status" value="1"/>
</dbReference>
<dbReference type="GO" id="GO:0004312">
    <property type="term" value="F:fatty acid synthase activity"/>
    <property type="evidence" value="ECO:0007669"/>
    <property type="project" value="TreeGrafter"/>
</dbReference>
<dbReference type="NCBIfam" id="TIGR04532">
    <property type="entry name" value="PT_fungal_PKS"/>
    <property type="match status" value="1"/>
</dbReference>
<feature type="compositionally biased region" description="Basic and acidic residues" evidence="5">
    <location>
        <begin position="1684"/>
        <end position="1696"/>
    </location>
</feature>
<dbReference type="SMART" id="SM00827">
    <property type="entry name" value="PKS_AT"/>
    <property type="match status" value="1"/>
</dbReference>
<dbReference type="InterPro" id="IPR042104">
    <property type="entry name" value="PKS_dehydratase_sf"/>
</dbReference>
<evidence type="ECO:0000259" key="8">
    <source>
        <dbReference type="PROSITE" id="PS52019"/>
    </source>
</evidence>
<dbReference type="SMART" id="SM01294">
    <property type="entry name" value="PKS_PP_betabranch"/>
    <property type="match status" value="1"/>
</dbReference>
<keyword evidence="3" id="KW-0808">Transferase</keyword>
<dbReference type="InterPro" id="IPR020806">
    <property type="entry name" value="PKS_PP-bd"/>
</dbReference>
<dbReference type="Gene3D" id="3.30.70.250">
    <property type="entry name" value="Malonyl-CoA ACP transacylase, ACP-binding"/>
    <property type="match status" value="1"/>
</dbReference>
<protein>
    <submittedName>
        <fullName evidence="9">Conidial yellow pigment biosynthesis polyketide synthase</fullName>
    </submittedName>
</protein>
<dbReference type="InterPro" id="IPR009081">
    <property type="entry name" value="PP-bd_ACP"/>
</dbReference>
<evidence type="ECO:0000259" key="7">
    <source>
        <dbReference type="PROSITE" id="PS52004"/>
    </source>
</evidence>
<dbReference type="PROSITE" id="PS50075">
    <property type="entry name" value="CARRIER"/>
    <property type="match status" value="1"/>
</dbReference>
<dbReference type="InterPro" id="IPR036736">
    <property type="entry name" value="ACP-like_sf"/>
</dbReference>
<dbReference type="SUPFAM" id="SSF52151">
    <property type="entry name" value="FabD/lysophospholipase-like"/>
    <property type="match status" value="1"/>
</dbReference>
<dbReference type="PANTHER" id="PTHR43775:SF37">
    <property type="entry name" value="SI:DKEY-61P9.11"/>
    <property type="match status" value="1"/>
</dbReference>
<organism evidence="9 10">
    <name type="scientific">Aspergillus coremiiformis</name>
    <dbReference type="NCBI Taxonomy" id="138285"/>
    <lineage>
        <taxon>Eukaryota</taxon>
        <taxon>Fungi</taxon>
        <taxon>Dikarya</taxon>
        <taxon>Ascomycota</taxon>
        <taxon>Pezizomycotina</taxon>
        <taxon>Eurotiomycetes</taxon>
        <taxon>Eurotiomycetidae</taxon>
        <taxon>Eurotiales</taxon>
        <taxon>Aspergillaceae</taxon>
        <taxon>Aspergillus</taxon>
        <taxon>Aspergillus subgen. Circumdati</taxon>
    </lineage>
</organism>
<dbReference type="InterPro" id="IPR029058">
    <property type="entry name" value="AB_hydrolase_fold"/>
</dbReference>
<dbReference type="Gene3D" id="3.40.47.10">
    <property type="match status" value="2"/>
</dbReference>
<dbReference type="InterPro" id="IPR016035">
    <property type="entry name" value="Acyl_Trfase/lysoPLipase"/>
</dbReference>
<gene>
    <name evidence="9" type="ORF">BDV28DRAFT_159353</name>
</gene>
<dbReference type="PROSITE" id="PS52004">
    <property type="entry name" value="KS3_2"/>
    <property type="match status" value="1"/>
</dbReference>
<evidence type="ECO:0000256" key="4">
    <source>
        <dbReference type="PROSITE-ProRule" id="PRU01363"/>
    </source>
</evidence>
<dbReference type="PROSITE" id="PS52019">
    <property type="entry name" value="PKS_MFAS_DH"/>
    <property type="match status" value="1"/>
</dbReference>
<keyword evidence="1" id="KW-0596">Phosphopantetheine</keyword>
<keyword evidence="10" id="KW-1185">Reference proteome</keyword>
<dbReference type="CDD" id="cd00833">
    <property type="entry name" value="PKS"/>
    <property type="match status" value="1"/>
</dbReference>
<dbReference type="Gene3D" id="3.10.129.110">
    <property type="entry name" value="Polyketide synthase dehydratase"/>
    <property type="match status" value="1"/>
</dbReference>
<dbReference type="Pfam" id="PF22621">
    <property type="entry name" value="CurL-like_PKS_C"/>
    <property type="match status" value="1"/>
</dbReference>
<keyword evidence="2" id="KW-0597">Phosphoprotein</keyword>
<proteinExistence type="predicted"/>
<dbReference type="Pfam" id="PF02801">
    <property type="entry name" value="Ketoacyl-synt_C"/>
    <property type="match status" value="1"/>
</dbReference>
<dbReference type="InterPro" id="IPR049900">
    <property type="entry name" value="PKS_mFAS_DH"/>
</dbReference>
<evidence type="ECO:0000256" key="2">
    <source>
        <dbReference type="ARBA" id="ARBA00022553"/>
    </source>
</evidence>
<dbReference type="Pfam" id="PF00550">
    <property type="entry name" value="PP-binding"/>
    <property type="match status" value="1"/>
</dbReference>
<evidence type="ECO:0000256" key="1">
    <source>
        <dbReference type="ARBA" id="ARBA00022450"/>
    </source>
</evidence>
<dbReference type="SMART" id="SM00823">
    <property type="entry name" value="PKS_PP"/>
    <property type="match status" value="1"/>
</dbReference>
<dbReference type="GO" id="GO:0031177">
    <property type="term" value="F:phosphopantetheine binding"/>
    <property type="evidence" value="ECO:0007669"/>
    <property type="project" value="InterPro"/>
</dbReference>
<dbReference type="InterPro" id="IPR014031">
    <property type="entry name" value="Ketoacyl_synth_C"/>
</dbReference>
<dbReference type="PANTHER" id="PTHR43775">
    <property type="entry name" value="FATTY ACID SYNTHASE"/>
    <property type="match status" value="1"/>
</dbReference>